<evidence type="ECO:0000256" key="1">
    <source>
        <dbReference type="ARBA" id="ARBA00010515"/>
    </source>
</evidence>
<feature type="domain" description="BD-FAE-like" evidence="5">
    <location>
        <begin position="54"/>
        <end position="163"/>
    </location>
</feature>
<dbReference type="RefSeq" id="WP_013994774.1">
    <property type="nucleotide sequence ID" value="NC_015844.1"/>
</dbReference>
<evidence type="ECO:0000256" key="2">
    <source>
        <dbReference type="ARBA" id="ARBA00022801"/>
    </source>
</evidence>
<dbReference type="PATRIC" id="fig|63186.3.peg.3357"/>
<gene>
    <name evidence="6" type="ordered locus">zobellia_3446</name>
</gene>
<keyword evidence="2 6" id="KW-0378">Hydrolase</keyword>
<dbReference type="GO" id="GO:0004806">
    <property type="term" value="F:triacylglycerol lipase activity"/>
    <property type="evidence" value="ECO:0007669"/>
    <property type="project" value="TreeGrafter"/>
</dbReference>
<feature type="domain" description="Dienelactone hydrolase" evidence="4">
    <location>
        <begin position="177"/>
        <end position="262"/>
    </location>
</feature>
<dbReference type="InterPro" id="IPR050300">
    <property type="entry name" value="GDXG_lipolytic_enzyme"/>
</dbReference>
<dbReference type="InterPro" id="IPR049492">
    <property type="entry name" value="BD-FAE-like_dom"/>
</dbReference>
<accession>G0L8I0</accession>
<dbReference type="Proteomes" id="UP000008898">
    <property type="component" value="Chromosome"/>
</dbReference>
<dbReference type="EC" id="3.1.1.-" evidence="6"/>
<evidence type="ECO:0000259" key="4">
    <source>
        <dbReference type="Pfam" id="PF01738"/>
    </source>
</evidence>
<evidence type="ECO:0000256" key="3">
    <source>
        <dbReference type="SAM" id="SignalP"/>
    </source>
</evidence>
<dbReference type="PANTHER" id="PTHR48081">
    <property type="entry name" value="AB HYDROLASE SUPERFAMILY PROTEIN C4A8.06C"/>
    <property type="match status" value="1"/>
</dbReference>
<dbReference type="KEGG" id="zga:ZOBELLIA_3446"/>
<dbReference type="HOGENOM" id="CLU_012494_4_3_10"/>
<dbReference type="OrthoDB" id="9796689at2"/>
<reference evidence="6 7" key="2">
    <citation type="journal article" date="2012" name="Environ. Microbiol.">
        <title>Characterization of the first alginolytic operons in a marine bacterium: from their emergence in marine Flavobacteriia to their independent transfers to marine Proteobacteria and human gut Bacteroides.</title>
        <authorList>
            <person name="Thomas F."/>
            <person name="Barbeyron T."/>
            <person name="Tonon T."/>
            <person name="Genicot S."/>
            <person name="Czjzek M."/>
            <person name="Michel G."/>
        </authorList>
    </citation>
    <scope>NUCLEOTIDE SEQUENCE [LARGE SCALE GENOMIC DNA]</scope>
    <source>
        <strain evidence="7">DSM 12802 / CCUG 47099 / CIP 106680 / NCIMB 13871 / Dsij</strain>
    </source>
</reference>
<feature type="signal peptide" evidence="3">
    <location>
        <begin position="1"/>
        <end position="19"/>
    </location>
</feature>
<evidence type="ECO:0000313" key="7">
    <source>
        <dbReference type="Proteomes" id="UP000008898"/>
    </source>
</evidence>
<dbReference type="AlphaFoldDB" id="G0L8I0"/>
<dbReference type="EMBL" id="FP476056">
    <property type="protein sequence ID" value="CAZ97584.1"/>
    <property type="molecule type" value="Genomic_DNA"/>
</dbReference>
<sequence length="287" mass="31783">MKGKVLIVLALFFALEFHAQKENSAGFVPPKEMVYKIVDGDTLKMQFLYPEKIKQKKAYPAIVFFFGGGWNGGTITQFEDQAKYFASRGMIGVLVDYRVKSRHGTTPFEAVSDAKSAMRFVRANAHKFHIDPNKIVASGGSAGGHLAAATATLDRLDEATDDLSISAKPNALVLYNPVIDNGPEGFEYKRMGGRHMEISPMHNIKGGTPPTIIFLGTKDALIPVATIEKYKTKMEAVGSRCDIFLYKDQTHGFFNKPRSNGEFYVKTTREADIFLKSIGYLKGKPKI</sequence>
<dbReference type="SUPFAM" id="SSF53474">
    <property type="entry name" value="alpha/beta-Hydrolases"/>
    <property type="match status" value="1"/>
</dbReference>
<evidence type="ECO:0000313" key="6">
    <source>
        <dbReference type="EMBL" id="CAZ97584.1"/>
    </source>
</evidence>
<comment type="similarity">
    <text evidence="1">Belongs to the 'GDXG' lipolytic enzyme family.</text>
</comment>
<dbReference type="InterPro" id="IPR029058">
    <property type="entry name" value="AB_hydrolase_fold"/>
</dbReference>
<organism evidence="6 7">
    <name type="scientific">Zobellia galactanivorans (strain DSM 12802 / CCUG 47099 / CIP 106680 / NCIMB 13871 / Dsij)</name>
    <dbReference type="NCBI Taxonomy" id="63186"/>
    <lineage>
        <taxon>Bacteria</taxon>
        <taxon>Pseudomonadati</taxon>
        <taxon>Bacteroidota</taxon>
        <taxon>Flavobacteriia</taxon>
        <taxon>Flavobacteriales</taxon>
        <taxon>Flavobacteriaceae</taxon>
        <taxon>Zobellia</taxon>
    </lineage>
</organism>
<keyword evidence="7" id="KW-1185">Reference proteome</keyword>
<feature type="chain" id="PRO_5003402788" evidence="3">
    <location>
        <begin position="20"/>
        <end position="287"/>
    </location>
</feature>
<dbReference type="STRING" id="63186.ZOBELLIA_3446"/>
<reference evidence="7" key="1">
    <citation type="submission" date="2009-07" db="EMBL/GenBank/DDBJ databases">
        <title>Complete genome sequence of Zobellia galactanivorans Dsij.</title>
        <authorList>
            <consortium name="Genoscope - CEA"/>
        </authorList>
    </citation>
    <scope>NUCLEOTIDE SEQUENCE [LARGE SCALE GENOMIC DNA]</scope>
    <source>
        <strain evidence="7">DSM 12802 / CCUG 47099 / CIP 106680 / NCIMB 13871 / Dsij</strain>
    </source>
</reference>
<dbReference type="Gene3D" id="3.40.50.1820">
    <property type="entry name" value="alpha/beta hydrolase"/>
    <property type="match status" value="1"/>
</dbReference>
<dbReference type="Pfam" id="PF01738">
    <property type="entry name" value="DLH"/>
    <property type="match status" value="1"/>
</dbReference>
<keyword evidence="3" id="KW-0732">Signal</keyword>
<dbReference type="Pfam" id="PF20434">
    <property type="entry name" value="BD-FAE"/>
    <property type="match status" value="1"/>
</dbReference>
<name>G0L8I0_ZOBGA</name>
<proteinExistence type="inferred from homology"/>
<protein>
    <submittedName>
        <fullName evidence="6">Carbohydrate esterase, family CE10</fullName>
        <ecNumber evidence="6">3.1.1.-</ecNumber>
    </submittedName>
</protein>
<dbReference type="PANTHER" id="PTHR48081:SF30">
    <property type="entry name" value="ACETYL-HYDROLASE LIPR-RELATED"/>
    <property type="match status" value="1"/>
</dbReference>
<evidence type="ECO:0000259" key="5">
    <source>
        <dbReference type="Pfam" id="PF20434"/>
    </source>
</evidence>
<dbReference type="InterPro" id="IPR002925">
    <property type="entry name" value="Dienelactn_hydro"/>
</dbReference>